<organism evidence="1 2">
    <name type="scientific">Vespula squamosa</name>
    <name type="common">Southern yellow jacket</name>
    <name type="synonym">Wasp</name>
    <dbReference type="NCBI Taxonomy" id="30214"/>
    <lineage>
        <taxon>Eukaryota</taxon>
        <taxon>Metazoa</taxon>
        <taxon>Ecdysozoa</taxon>
        <taxon>Arthropoda</taxon>
        <taxon>Hexapoda</taxon>
        <taxon>Insecta</taxon>
        <taxon>Pterygota</taxon>
        <taxon>Neoptera</taxon>
        <taxon>Endopterygota</taxon>
        <taxon>Hymenoptera</taxon>
        <taxon>Apocrita</taxon>
        <taxon>Aculeata</taxon>
        <taxon>Vespoidea</taxon>
        <taxon>Vespidae</taxon>
        <taxon>Vespinae</taxon>
        <taxon>Vespula</taxon>
    </lineage>
</organism>
<proteinExistence type="predicted"/>
<comment type="caution">
    <text evidence="1">The sequence shown here is derived from an EMBL/GenBank/DDBJ whole genome shotgun (WGS) entry which is preliminary data.</text>
</comment>
<gene>
    <name evidence="1" type="ORF">V1478_011013</name>
</gene>
<reference evidence="1 2" key="1">
    <citation type="journal article" date="2024" name="Ann. Entomol. Soc. Am.">
        <title>Genomic analyses of the southern and eastern yellowjacket wasps (Hymenoptera: Vespidae) reveal evolutionary signatures of social life.</title>
        <authorList>
            <person name="Catto M.A."/>
            <person name="Caine P.B."/>
            <person name="Orr S.E."/>
            <person name="Hunt B.G."/>
            <person name="Goodisman M.A.D."/>
        </authorList>
    </citation>
    <scope>NUCLEOTIDE SEQUENCE [LARGE SCALE GENOMIC DNA]</scope>
    <source>
        <strain evidence="1">233</strain>
        <tissue evidence="1">Head and thorax</tissue>
    </source>
</reference>
<name>A0ABD2AFZ9_VESSQ</name>
<evidence type="ECO:0000313" key="1">
    <source>
        <dbReference type="EMBL" id="KAL2719551.1"/>
    </source>
</evidence>
<keyword evidence="1" id="KW-0418">Kinase</keyword>
<accession>A0ABD2AFZ9</accession>
<keyword evidence="2" id="KW-1185">Reference proteome</keyword>
<protein>
    <submittedName>
        <fullName evidence="1">Inositol hexakisphosphate and diphosphoinositol-pentakisphosphate kinase isoform X3</fullName>
    </submittedName>
</protein>
<dbReference type="AlphaFoldDB" id="A0ABD2AFZ9"/>
<sequence length="61" mass="7130">MESINPSMSIASTSEVFPEVYILDNEAEPYWLIMMFLRMCVLCTFELLTKVYDICIVSKDR</sequence>
<dbReference type="EMBL" id="JAUDFV010000149">
    <property type="protein sequence ID" value="KAL2719551.1"/>
    <property type="molecule type" value="Genomic_DNA"/>
</dbReference>
<evidence type="ECO:0000313" key="2">
    <source>
        <dbReference type="Proteomes" id="UP001607302"/>
    </source>
</evidence>
<dbReference type="GO" id="GO:0016301">
    <property type="term" value="F:kinase activity"/>
    <property type="evidence" value="ECO:0007669"/>
    <property type="project" value="UniProtKB-KW"/>
</dbReference>
<dbReference type="Proteomes" id="UP001607302">
    <property type="component" value="Unassembled WGS sequence"/>
</dbReference>
<keyword evidence="1" id="KW-0808">Transferase</keyword>